<organism evidence="2 3">
    <name type="scientific">Methylorubrum rhodinum</name>
    <dbReference type="NCBI Taxonomy" id="29428"/>
    <lineage>
        <taxon>Bacteria</taxon>
        <taxon>Pseudomonadati</taxon>
        <taxon>Pseudomonadota</taxon>
        <taxon>Alphaproteobacteria</taxon>
        <taxon>Hyphomicrobiales</taxon>
        <taxon>Methylobacteriaceae</taxon>
        <taxon>Methylorubrum</taxon>
    </lineage>
</organism>
<gene>
    <name evidence="2" type="ORF">HNR00_003086</name>
</gene>
<protein>
    <recommendedName>
        <fullName evidence="1">IrrE N-terminal-like domain-containing protein</fullName>
    </recommendedName>
</protein>
<dbReference type="Proteomes" id="UP000583454">
    <property type="component" value="Unassembled WGS sequence"/>
</dbReference>
<reference evidence="2 3" key="1">
    <citation type="submission" date="2020-08" db="EMBL/GenBank/DDBJ databases">
        <title>Genomic Encyclopedia of Type Strains, Phase IV (KMG-IV): sequencing the most valuable type-strain genomes for metagenomic binning, comparative biology and taxonomic classification.</title>
        <authorList>
            <person name="Goeker M."/>
        </authorList>
    </citation>
    <scope>NUCLEOTIDE SEQUENCE [LARGE SCALE GENOMIC DNA]</scope>
    <source>
        <strain evidence="2 3">DSM 2163</strain>
    </source>
</reference>
<dbReference type="AlphaFoldDB" id="A0A840ZL97"/>
<dbReference type="PANTHER" id="PTHR43236">
    <property type="entry name" value="ANTITOXIN HIGA1"/>
    <property type="match status" value="1"/>
</dbReference>
<accession>A0A840ZL97</accession>
<dbReference type="InterPro" id="IPR052345">
    <property type="entry name" value="Rad_response_metalloprotease"/>
</dbReference>
<proteinExistence type="predicted"/>
<dbReference type="RefSeq" id="WP_246390668.1">
    <property type="nucleotide sequence ID" value="NZ_JACHOP010000013.1"/>
</dbReference>
<dbReference type="EMBL" id="JACHOP010000013">
    <property type="protein sequence ID" value="MBB5758366.1"/>
    <property type="molecule type" value="Genomic_DNA"/>
</dbReference>
<sequence length="288" mass="32085">MRWANRLTQMLDAVKGVDRYPVDVEELILEYSRVISPDDPVLEIVSRPLRGFEGALVPVREEPCGWLVVSNSTASPGRRRFTVAHEVAHYLLHRDRIPPQGIYCKEEDVSRRAGKDIEKEADSFAAALLMPLHDLRRQIDPSAKPTLADLGALAERYGVSLTAATLRWLEVTERRSLMVVSTEGYALWARSSEPAFKSGRFIRTSGAPHEIPAGAGASRPDLAEACRAGISHPSGIWFDEEVEEYTVHATAIEQAITILHLGEGRPRRSVVEEREPDVVDRFEANSRA</sequence>
<feature type="domain" description="IrrE N-terminal-like" evidence="1">
    <location>
        <begin position="44"/>
        <end position="168"/>
    </location>
</feature>
<name>A0A840ZL97_9HYPH</name>
<dbReference type="PANTHER" id="PTHR43236:SF2">
    <property type="entry name" value="BLL0069 PROTEIN"/>
    <property type="match status" value="1"/>
</dbReference>
<comment type="caution">
    <text evidence="2">The sequence shown here is derived from an EMBL/GenBank/DDBJ whole genome shotgun (WGS) entry which is preliminary data.</text>
</comment>
<dbReference type="InterPro" id="IPR010359">
    <property type="entry name" value="IrrE_HExxH"/>
</dbReference>
<evidence type="ECO:0000313" key="3">
    <source>
        <dbReference type="Proteomes" id="UP000583454"/>
    </source>
</evidence>
<dbReference type="Gene3D" id="1.10.10.2910">
    <property type="match status" value="1"/>
</dbReference>
<keyword evidence="3" id="KW-1185">Reference proteome</keyword>
<evidence type="ECO:0000259" key="1">
    <source>
        <dbReference type="Pfam" id="PF06114"/>
    </source>
</evidence>
<evidence type="ECO:0000313" key="2">
    <source>
        <dbReference type="EMBL" id="MBB5758366.1"/>
    </source>
</evidence>
<dbReference type="Pfam" id="PF06114">
    <property type="entry name" value="Peptidase_M78"/>
    <property type="match status" value="1"/>
</dbReference>